<protein>
    <submittedName>
        <fullName evidence="2">Uncharacterized protein</fullName>
    </submittedName>
</protein>
<comment type="caution">
    <text evidence="2">The sequence shown here is derived from an EMBL/GenBank/DDBJ whole genome shotgun (WGS) entry which is preliminary data.</text>
</comment>
<sequence>MINKTLIISALTSLLLSTSAQAAEPFVLQPVTDNNNTTTPLVKFDDSTHYFIGLTGGSSNISMTAGTVNGNNTTLINRFSSPDAARFVGVDLGFYTAGGSGRIYYSWQKMSAQSDFDGIKAIETDVTLHLLNADYIFRAGQAINPFIGAHLGYMTADLKGQDYGSHSQSGQVLGVQAGVAWRISNHISAEMGLRVTATQGEDIKPWSSNKVASQIKSVSTGYASVNYRF</sequence>
<dbReference type="STRING" id="56192.UB38_06635"/>
<dbReference type="Proteomes" id="UP000241954">
    <property type="component" value="Unassembled WGS sequence"/>
</dbReference>
<name>A0A2T3MKZ7_9GAMM</name>
<dbReference type="InterPro" id="IPR011250">
    <property type="entry name" value="OMP/PagP_B-barrel"/>
</dbReference>
<accession>A0A2T3MKZ7</accession>
<keyword evidence="1" id="KW-0732">Signal</keyword>
<gene>
    <name evidence="2" type="ORF">C9I88_10535</name>
</gene>
<evidence type="ECO:0000313" key="2">
    <source>
        <dbReference type="EMBL" id="PSV96922.1"/>
    </source>
</evidence>
<feature type="chain" id="PRO_5015474726" evidence="1">
    <location>
        <begin position="23"/>
        <end position="229"/>
    </location>
</feature>
<dbReference type="AlphaFoldDB" id="A0A2T3MKZ7"/>
<reference evidence="2 3" key="1">
    <citation type="submission" date="2018-01" db="EMBL/GenBank/DDBJ databases">
        <title>Whole genome sequencing of Histamine producing bacteria.</title>
        <authorList>
            <person name="Butler K."/>
        </authorList>
    </citation>
    <scope>NUCLEOTIDE SEQUENCE [LARGE SCALE GENOMIC DNA]</scope>
    <source>
        <strain evidence="2 3">NCIMB 13481</strain>
    </source>
</reference>
<proteinExistence type="predicted"/>
<feature type="signal peptide" evidence="1">
    <location>
        <begin position="1"/>
        <end position="22"/>
    </location>
</feature>
<dbReference type="RefSeq" id="WP_107237346.1">
    <property type="nucleotide sequence ID" value="NZ_PYLW01000009.1"/>
</dbReference>
<dbReference type="SUPFAM" id="SSF56925">
    <property type="entry name" value="OMPA-like"/>
    <property type="match status" value="1"/>
</dbReference>
<evidence type="ECO:0000313" key="3">
    <source>
        <dbReference type="Proteomes" id="UP000241954"/>
    </source>
</evidence>
<organism evidence="2 3">
    <name type="scientific">Photobacterium iliopiscarium</name>
    <dbReference type="NCBI Taxonomy" id="56192"/>
    <lineage>
        <taxon>Bacteria</taxon>
        <taxon>Pseudomonadati</taxon>
        <taxon>Pseudomonadota</taxon>
        <taxon>Gammaproteobacteria</taxon>
        <taxon>Vibrionales</taxon>
        <taxon>Vibrionaceae</taxon>
        <taxon>Photobacterium</taxon>
    </lineage>
</organism>
<dbReference type="EMBL" id="PYLW01000009">
    <property type="protein sequence ID" value="PSV96922.1"/>
    <property type="molecule type" value="Genomic_DNA"/>
</dbReference>
<evidence type="ECO:0000256" key="1">
    <source>
        <dbReference type="SAM" id="SignalP"/>
    </source>
</evidence>
<dbReference type="Gene3D" id="2.40.160.20">
    <property type="match status" value="1"/>
</dbReference>